<reference evidence="6 7" key="1">
    <citation type="submission" date="2020-08" db="EMBL/GenBank/DDBJ databases">
        <title>Genomic Encyclopedia of Type Strains, Phase III (KMG-III): the genomes of soil and plant-associated and newly described type strains.</title>
        <authorList>
            <person name="Whitman W."/>
        </authorList>
    </citation>
    <scope>NUCLEOTIDE SEQUENCE [LARGE SCALE GENOMIC DNA]</scope>
    <source>
        <strain evidence="6 7">CECT 7282</strain>
    </source>
</reference>
<dbReference type="GO" id="GO:0022857">
    <property type="term" value="F:transmembrane transporter activity"/>
    <property type="evidence" value="ECO:0007669"/>
    <property type="project" value="InterPro"/>
</dbReference>
<evidence type="ECO:0000259" key="5">
    <source>
        <dbReference type="PROSITE" id="PS50850"/>
    </source>
</evidence>
<feature type="transmembrane region" description="Helical" evidence="4">
    <location>
        <begin position="283"/>
        <end position="301"/>
    </location>
</feature>
<dbReference type="InterPro" id="IPR011701">
    <property type="entry name" value="MFS"/>
</dbReference>
<feature type="transmembrane region" description="Helical" evidence="4">
    <location>
        <begin position="230"/>
        <end position="248"/>
    </location>
</feature>
<accession>A0A839V4R1</accession>
<organism evidence="6 7">
    <name type="scientific">Halomonas cerina</name>
    <dbReference type="NCBI Taxonomy" id="447424"/>
    <lineage>
        <taxon>Bacteria</taxon>
        <taxon>Pseudomonadati</taxon>
        <taxon>Pseudomonadota</taxon>
        <taxon>Gammaproteobacteria</taxon>
        <taxon>Oceanospirillales</taxon>
        <taxon>Halomonadaceae</taxon>
        <taxon>Halomonas</taxon>
    </lineage>
</organism>
<dbReference type="PANTHER" id="PTHR23523">
    <property type="match status" value="1"/>
</dbReference>
<dbReference type="Proteomes" id="UP000547614">
    <property type="component" value="Unassembled WGS sequence"/>
</dbReference>
<dbReference type="AlphaFoldDB" id="A0A839V4R1"/>
<dbReference type="Gene3D" id="1.20.1250.20">
    <property type="entry name" value="MFS general substrate transporter like domains"/>
    <property type="match status" value="2"/>
</dbReference>
<comment type="caution">
    <text evidence="6">The sequence shown here is derived from an EMBL/GenBank/DDBJ whole genome shotgun (WGS) entry which is preliminary data.</text>
</comment>
<evidence type="ECO:0000313" key="7">
    <source>
        <dbReference type="Proteomes" id="UP000547614"/>
    </source>
</evidence>
<dbReference type="EMBL" id="JACHXP010000001">
    <property type="protein sequence ID" value="MBB3189010.1"/>
    <property type="molecule type" value="Genomic_DNA"/>
</dbReference>
<dbReference type="RefSeq" id="WP_425485341.1">
    <property type="nucleotide sequence ID" value="NZ_JACHXP010000001.1"/>
</dbReference>
<protein>
    <submittedName>
        <fullName evidence="6">CP family cyanate transporter-like MFS transporter</fullName>
    </submittedName>
</protein>
<proteinExistence type="predicted"/>
<dbReference type="InterPro" id="IPR020846">
    <property type="entry name" value="MFS_dom"/>
</dbReference>
<dbReference type="PANTHER" id="PTHR23523:SF2">
    <property type="entry name" value="2-NITROIMIDAZOLE TRANSPORTER"/>
    <property type="match status" value="1"/>
</dbReference>
<feature type="transmembrane region" description="Helical" evidence="4">
    <location>
        <begin position="370"/>
        <end position="391"/>
    </location>
</feature>
<evidence type="ECO:0000256" key="2">
    <source>
        <dbReference type="ARBA" id="ARBA00022989"/>
    </source>
</evidence>
<dbReference type="InterPro" id="IPR052524">
    <property type="entry name" value="MFS_Cyanate_Porter"/>
</dbReference>
<evidence type="ECO:0000256" key="1">
    <source>
        <dbReference type="ARBA" id="ARBA00022692"/>
    </source>
</evidence>
<dbReference type="InterPro" id="IPR036259">
    <property type="entry name" value="MFS_trans_sf"/>
</dbReference>
<feature type="domain" description="Major facilitator superfamily (MFS) profile" evidence="5">
    <location>
        <begin position="19"/>
        <end position="396"/>
    </location>
</feature>
<feature type="transmembrane region" description="Helical" evidence="4">
    <location>
        <begin position="307"/>
        <end position="330"/>
    </location>
</feature>
<dbReference type="SUPFAM" id="SSF103473">
    <property type="entry name" value="MFS general substrate transporter"/>
    <property type="match status" value="1"/>
</dbReference>
<feature type="transmembrane region" description="Helical" evidence="4">
    <location>
        <begin position="254"/>
        <end position="274"/>
    </location>
</feature>
<keyword evidence="7" id="KW-1185">Reference proteome</keyword>
<dbReference type="PROSITE" id="PS50850">
    <property type="entry name" value="MFS"/>
    <property type="match status" value="1"/>
</dbReference>
<dbReference type="Pfam" id="PF07690">
    <property type="entry name" value="MFS_1"/>
    <property type="match status" value="1"/>
</dbReference>
<feature type="transmembrane region" description="Helical" evidence="4">
    <location>
        <begin position="342"/>
        <end position="364"/>
    </location>
</feature>
<sequence>MTTSSPEAGHRLALSPLPFVLLMVLVALNLRPALSSLAPLLARIQQETGLSAMAIGTLTTLPVLCLGLFAPLAPWLSRRLGAEMTLSLALAVLTTGLLLRGLATPTWLLAGTLLVGAAIGIAGTLLPALVKRELPAGADLVTGVYTMALCLGGALGAGLSIPLAGTLGGWPVSLASWSTLALLALLAWTLLMPRGPAVASSPSERGGTLALLRHPLAWQVMLYMGTQSSLAYIVFGWLPTLLVARGYAESEAGWLMGMSVMVQLVSALAAPWLARLGRDQRPALLIVLACTAGGLWLLLLGPSAWRWAGVVMLGLGQGGSFSLALTLIVLRSADSRLAGRLSGLAQGGGYSLAALGPLGVGVMLELKLDLAAITLVLLAIVALAAGLALLAGRDRRLETNAGGALVTRIAP</sequence>
<keyword evidence="2 4" id="KW-1133">Transmembrane helix</keyword>
<feature type="transmembrane region" description="Helical" evidence="4">
    <location>
        <begin position="109"/>
        <end position="130"/>
    </location>
</feature>
<evidence type="ECO:0000313" key="6">
    <source>
        <dbReference type="EMBL" id="MBB3189010.1"/>
    </source>
</evidence>
<evidence type="ECO:0000256" key="4">
    <source>
        <dbReference type="SAM" id="Phobius"/>
    </source>
</evidence>
<evidence type="ECO:0000256" key="3">
    <source>
        <dbReference type="ARBA" id="ARBA00023136"/>
    </source>
</evidence>
<feature type="transmembrane region" description="Helical" evidence="4">
    <location>
        <begin position="12"/>
        <end position="30"/>
    </location>
</feature>
<keyword evidence="1 4" id="KW-0812">Transmembrane</keyword>
<feature type="transmembrane region" description="Helical" evidence="4">
    <location>
        <begin position="142"/>
        <end position="164"/>
    </location>
</feature>
<feature type="transmembrane region" description="Helical" evidence="4">
    <location>
        <begin position="84"/>
        <end position="103"/>
    </location>
</feature>
<gene>
    <name evidence="6" type="ORF">FHR94_000228</name>
</gene>
<feature type="transmembrane region" description="Helical" evidence="4">
    <location>
        <begin position="170"/>
        <end position="191"/>
    </location>
</feature>
<feature type="transmembrane region" description="Helical" evidence="4">
    <location>
        <begin position="50"/>
        <end position="72"/>
    </location>
</feature>
<keyword evidence="3 4" id="KW-0472">Membrane</keyword>
<name>A0A839V4R1_9GAMM</name>